<dbReference type="EMBL" id="MLAK01001212">
    <property type="protein sequence ID" value="OHS95923.1"/>
    <property type="molecule type" value="Genomic_DNA"/>
</dbReference>
<comment type="caution">
    <text evidence="3">The sequence shown here is derived from an EMBL/GenBank/DDBJ whole genome shotgun (WGS) entry which is preliminary data.</text>
</comment>
<feature type="coiled-coil region" evidence="1">
    <location>
        <begin position="179"/>
        <end position="256"/>
    </location>
</feature>
<evidence type="ECO:0000256" key="1">
    <source>
        <dbReference type="SAM" id="Coils"/>
    </source>
</evidence>
<dbReference type="RefSeq" id="XP_068349060.1">
    <property type="nucleotide sequence ID" value="XM_068511735.1"/>
</dbReference>
<feature type="compositionally biased region" description="Basic and acidic residues" evidence="2">
    <location>
        <begin position="711"/>
        <end position="720"/>
    </location>
</feature>
<feature type="compositionally biased region" description="Polar residues" evidence="2">
    <location>
        <begin position="474"/>
        <end position="489"/>
    </location>
</feature>
<feature type="region of interest" description="Disordered" evidence="2">
    <location>
        <begin position="466"/>
        <end position="489"/>
    </location>
</feature>
<gene>
    <name evidence="3" type="ORF">TRFO_37948</name>
</gene>
<organism evidence="3 4">
    <name type="scientific">Tritrichomonas foetus</name>
    <dbReference type="NCBI Taxonomy" id="1144522"/>
    <lineage>
        <taxon>Eukaryota</taxon>
        <taxon>Metamonada</taxon>
        <taxon>Parabasalia</taxon>
        <taxon>Tritrichomonadida</taxon>
        <taxon>Tritrichomonadidae</taxon>
        <taxon>Tritrichomonas</taxon>
    </lineage>
</organism>
<evidence type="ECO:0000313" key="4">
    <source>
        <dbReference type="Proteomes" id="UP000179807"/>
    </source>
</evidence>
<evidence type="ECO:0000313" key="3">
    <source>
        <dbReference type="EMBL" id="OHS95923.1"/>
    </source>
</evidence>
<feature type="compositionally biased region" description="Polar residues" evidence="2">
    <location>
        <begin position="567"/>
        <end position="576"/>
    </location>
</feature>
<dbReference type="VEuPathDB" id="TrichDB:TRFO_37948"/>
<feature type="compositionally biased region" description="Acidic residues" evidence="2">
    <location>
        <begin position="721"/>
        <end position="734"/>
    </location>
</feature>
<proteinExistence type="predicted"/>
<feature type="compositionally biased region" description="Basic and acidic residues" evidence="2">
    <location>
        <begin position="94"/>
        <end position="108"/>
    </location>
</feature>
<accession>A0A1J4JE30</accession>
<name>A0A1J4JE30_9EUKA</name>
<reference evidence="3" key="1">
    <citation type="submission" date="2016-10" db="EMBL/GenBank/DDBJ databases">
        <authorList>
            <person name="Benchimol M."/>
            <person name="Almeida L.G."/>
            <person name="Vasconcelos A.T."/>
            <person name="Perreira-Neves A."/>
            <person name="Rosa I.A."/>
            <person name="Tasca T."/>
            <person name="Bogo M.R."/>
            <person name="de Souza W."/>
        </authorList>
    </citation>
    <scope>NUCLEOTIDE SEQUENCE [LARGE SCALE GENOMIC DNA]</scope>
    <source>
        <strain evidence="3">K</strain>
    </source>
</reference>
<feature type="region of interest" description="Disordered" evidence="2">
    <location>
        <begin position="549"/>
        <end position="576"/>
    </location>
</feature>
<feature type="region of interest" description="Disordered" evidence="2">
    <location>
        <begin position="588"/>
        <end position="618"/>
    </location>
</feature>
<evidence type="ECO:0000256" key="2">
    <source>
        <dbReference type="SAM" id="MobiDB-lite"/>
    </source>
</evidence>
<feature type="region of interest" description="Disordered" evidence="2">
    <location>
        <begin position="94"/>
        <end position="116"/>
    </location>
</feature>
<feature type="compositionally biased region" description="Low complexity" evidence="2">
    <location>
        <begin position="605"/>
        <end position="618"/>
    </location>
</feature>
<protein>
    <submittedName>
        <fullName evidence="3">Uncharacterized protein</fullName>
    </submittedName>
</protein>
<keyword evidence="4" id="KW-1185">Reference proteome</keyword>
<feature type="compositionally biased region" description="Polar residues" evidence="2">
    <location>
        <begin position="588"/>
        <end position="604"/>
    </location>
</feature>
<feature type="region of interest" description="Disordered" evidence="2">
    <location>
        <begin position="709"/>
        <end position="789"/>
    </location>
</feature>
<feature type="compositionally biased region" description="Basic and acidic residues" evidence="2">
    <location>
        <begin position="735"/>
        <end position="761"/>
    </location>
</feature>
<dbReference type="AlphaFoldDB" id="A0A1J4JE30"/>
<dbReference type="GeneID" id="94846439"/>
<sequence length="789" mass="90032">MGNLISIEVKFFGSFFISLSCHKYVIHLQKMSFNTFEGLSTLSEVFSEVFLNVTTFSNLPEINGHTDSNFQNIVSLVRASIDFRMSDISQTTDLHHGNDTLTRDDQSRTDNSTNNEISLNDDRFHLFDSRFSEFLENLKNRNKELKSTLARQSFTLLHMNNSNANNQIHNDLQIISNKVDISNNRISTAKEEIEKLQKENQSLIQKIETKNSKIIDFSNKESKSDKNNCQISIGKINSLNDQINDIEKQLLSLQRNYSISINKDRQEIDRRKIEIDAILSQISNTENRIELMSRSTNRKAGNPIPITLHQNPKRKILMPTTTTNNNNQTNQANLNQNANGRRFPRRCQRIIFKKPLKPMDPSLYETPSKVNSVFAEIDDEESHKASVDALLKKDDNINNSINSFKNINSINNSINNSIDNIQNNDINNSGGWTPNEFVKSLKSPYEYNEGKSDIVQNYVEIPEAPNTEPKRVNRLSTSNSKDTFISPPNSADSNSFFARQKCSYFEEEKIEDQILNNVRSKFLMSNEDIPKDLNDLIPEERKNDDFLCQNVNSNNSISSGNSRTSNKESLSQKSNAIDNSDFNINIKRSSSTDVSSTNKIKQSPSNNSNLSNKSNLSHNSDGQTKCFHYIIEAANESNLGNILNYQNENIQRENISEEQKKKICAKSPLTDDLLRIPLSDLNFSGLQEVPLTLCSVPIMVRNSSEFFSRNNSEKRNAYKSDEEENEEDGDNEADNELKFEKDQENAEENIQKESTIEDYHVTEPTFQIDNFPIGTKDRAPRPKPGLNQM</sequence>
<dbReference type="Proteomes" id="UP000179807">
    <property type="component" value="Unassembled WGS sequence"/>
</dbReference>
<feature type="compositionally biased region" description="Low complexity" evidence="2">
    <location>
        <begin position="550"/>
        <end position="564"/>
    </location>
</feature>
<keyword evidence="1" id="KW-0175">Coiled coil</keyword>